<reference evidence="2" key="2">
    <citation type="journal article" date="2015" name="Data Brief">
        <title>Shoot transcriptome of the giant reed, Arundo donax.</title>
        <authorList>
            <person name="Barrero R.A."/>
            <person name="Guerrero F.D."/>
            <person name="Moolhuijzen P."/>
            <person name="Goolsby J.A."/>
            <person name="Tidwell J."/>
            <person name="Bellgard S.E."/>
            <person name="Bellgard M.I."/>
        </authorList>
    </citation>
    <scope>NUCLEOTIDE SEQUENCE</scope>
    <source>
        <tissue evidence="2">Shoot tissue taken approximately 20 cm above the soil surface</tissue>
    </source>
</reference>
<name>A0A0A9DMS5_ARUDO</name>
<dbReference type="AlphaFoldDB" id="A0A0A9DMS5"/>
<evidence type="ECO:0000313" key="2">
    <source>
        <dbReference type="EMBL" id="JAD89076.1"/>
    </source>
</evidence>
<evidence type="ECO:0000256" key="1">
    <source>
        <dbReference type="SAM" id="MobiDB-lite"/>
    </source>
</evidence>
<reference evidence="2" key="1">
    <citation type="submission" date="2014-09" db="EMBL/GenBank/DDBJ databases">
        <authorList>
            <person name="Magalhaes I.L.F."/>
            <person name="Oliveira U."/>
            <person name="Santos F.R."/>
            <person name="Vidigal T.H.D.A."/>
            <person name="Brescovit A.D."/>
            <person name="Santos A.J."/>
        </authorList>
    </citation>
    <scope>NUCLEOTIDE SEQUENCE</scope>
    <source>
        <tissue evidence="2">Shoot tissue taken approximately 20 cm above the soil surface</tissue>
    </source>
</reference>
<feature type="compositionally biased region" description="Basic residues" evidence="1">
    <location>
        <begin position="57"/>
        <end position="68"/>
    </location>
</feature>
<accession>A0A0A9DMS5</accession>
<organism evidence="2">
    <name type="scientific">Arundo donax</name>
    <name type="common">Giant reed</name>
    <name type="synonym">Donax arundinaceus</name>
    <dbReference type="NCBI Taxonomy" id="35708"/>
    <lineage>
        <taxon>Eukaryota</taxon>
        <taxon>Viridiplantae</taxon>
        <taxon>Streptophyta</taxon>
        <taxon>Embryophyta</taxon>
        <taxon>Tracheophyta</taxon>
        <taxon>Spermatophyta</taxon>
        <taxon>Magnoliopsida</taxon>
        <taxon>Liliopsida</taxon>
        <taxon>Poales</taxon>
        <taxon>Poaceae</taxon>
        <taxon>PACMAD clade</taxon>
        <taxon>Arundinoideae</taxon>
        <taxon>Arundineae</taxon>
        <taxon>Arundo</taxon>
    </lineage>
</organism>
<protein>
    <submittedName>
        <fullName evidence="2">Uncharacterized protein</fullName>
    </submittedName>
</protein>
<proteinExistence type="predicted"/>
<sequence>MRDSILSAYASSFDGQEPYQWHILPFPSHHLRHTPSAMNQSPGIGQMGSMISCHSTPKPRGRRRRRRSSALIQVPPASPGAAIGSKVGPVSSSLRRSCATTAGGGGSSCCSAQLTAMVGMLNYCSVHQFASLRRGDASLR</sequence>
<feature type="region of interest" description="Disordered" evidence="1">
    <location>
        <begin position="54"/>
        <end position="97"/>
    </location>
</feature>
<dbReference type="EMBL" id="GBRH01208819">
    <property type="protein sequence ID" value="JAD89076.1"/>
    <property type="molecule type" value="Transcribed_RNA"/>
</dbReference>